<dbReference type="Proteomes" id="UP000007801">
    <property type="component" value="Unassembled WGS sequence"/>
</dbReference>
<evidence type="ECO:0000313" key="10">
    <source>
        <dbReference type="EMBL" id="EDV34764.2"/>
    </source>
</evidence>
<evidence type="ECO:0000256" key="3">
    <source>
        <dbReference type="ARBA" id="ARBA00022448"/>
    </source>
</evidence>
<evidence type="ECO:0000256" key="2">
    <source>
        <dbReference type="ARBA" id="ARBA00010510"/>
    </source>
</evidence>
<keyword evidence="6" id="KW-1000">Mitochondrion outer membrane</keyword>
<dbReference type="GO" id="GO:0030150">
    <property type="term" value="P:protein import into mitochondrial matrix"/>
    <property type="evidence" value="ECO:0007669"/>
    <property type="project" value="InterPro"/>
</dbReference>
<dbReference type="Pfam" id="PF01459">
    <property type="entry name" value="Porin_3"/>
    <property type="match status" value="1"/>
</dbReference>
<evidence type="ECO:0000313" key="11">
    <source>
        <dbReference type="Proteomes" id="UP000007801"/>
    </source>
</evidence>
<keyword evidence="5" id="KW-0812">Transmembrane</keyword>
<dbReference type="InterPro" id="IPR027246">
    <property type="entry name" value="Porin_Euk/Tom40"/>
</dbReference>
<keyword evidence="9" id="KW-0472">Membrane</keyword>
<proteinExistence type="inferred from homology"/>
<dbReference type="InterPro" id="IPR023614">
    <property type="entry name" value="Porin_dom_sf"/>
</dbReference>
<keyword evidence="3" id="KW-0813">Transport</keyword>
<name>B3MSK9_DROAN</name>
<keyword evidence="7" id="KW-0653">Protein transport</keyword>
<evidence type="ECO:0000256" key="4">
    <source>
        <dbReference type="ARBA" id="ARBA00022452"/>
    </source>
</evidence>
<evidence type="ECO:0000256" key="6">
    <source>
        <dbReference type="ARBA" id="ARBA00022787"/>
    </source>
</evidence>
<dbReference type="GO" id="GO:0008320">
    <property type="term" value="F:protein transmembrane transporter activity"/>
    <property type="evidence" value="ECO:0007669"/>
    <property type="project" value="InterPro"/>
</dbReference>
<dbReference type="GeneID" id="6503473"/>
<dbReference type="HOGENOM" id="CLU_054399_0_0_1"/>
<dbReference type="STRING" id="7217.B3MSK9"/>
<dbReference type="EMBL" id="CH902622">
    <property type="protein sequence ID" value="EDV34764.2"/>
    <property type="molecule type" value="Genomic_DNA"/>
</dbReference>
<gene>
    <name evidence="10" type="primary">Dana\GF20781</name>
    <name evidence="10" type="synonym">dana_GLEANR_4033</name>
    <name evidence="10" type="ORF">GF20781</name>
</gene>
<evidence type="ECO:0000256" key="5">
    <source>
        <dbReference type="ARBA" id="ARBA00022692"/>
    </source>
</evidence>
<comment type="subcellular location">
    <subcellularLocation>
        <location evidence="1">Mitochondrion outer membrane</location>
        <topology evidence="1">Multi-pass membrane protein</topology>
    </subcellularLocation>
</comment>
<dbReference type="GO" id="GO:0005741">
    <property type="term" value="C:mitochondrial outer membrane"/>
    <property type="evidence" value="ECO:0007669"/>
    <property type="project" value="UniProtKB-SubCell"/>
</dbReference>
<dbReference type="OrthoDB" id="19656at2759"/>
<accession>B3MSK9</accession>
<keyword evidence="8" id="KW-0496">Mitochondrion</keyword>
<dbReference type="KEGG" id="dan:6503473"/>
<dbReference type="Gene3D" id="2.40.160.10">
    <property type="entry name" value="Porin"/>
    <property type="match status" value="1"/>
</dbReference>
<dbReference type="PANTHER" id="PTHR10802">
    <property type="entry name" value="MITOCHONDRIAL IMPORT RECEPTOR SUBUNIT TOM40"/>
    <property type="match status" value="1"/>
</dbReference>
<evidence type="ECO:0000256" key="7">
    <source>
        <dbReference type="ARBA" id="ARBA00022927"/>
    </source>
</evidence>
<keyword evidence="4" id="KW-1134">Transmembrane beta strand</keyword>
<keyword evidence="11" id="KW-1185">Reference proteome</keyword>
<dbReference type="InterPro" id="IPR037930">
    <property type="entry name" value="Tom40"/>
</dbReference>
<dbReference type="InParanoid" id="B3MSK9"/>
<evidence type="ECO:0000256" key="1">
    <source>
        <dbReference type="ARBA" id="ARBA00004374"/>
    </source>
</evidence>
<protein>
    <submittedName>
        <fullName evidence="10">Uncharacterized protein</fullName>
    </submittedName>
</protein>
<dbReference type="AlphaFoldDB" id="B3MSK9"/>
<dbReference type="eggNOG" id="KOG3296">
    <property type="taxonomic scope" value="Eukaryota"/>
</dbReference>
<organism evidence="10 11">
    <name type="scientific">Drosophila ananassae</name>
    <name type="common">Fruit fly</name>
    <dbReference type="NCBI Taxonomy" id="7217"/>
    <lineage>
        <taxon>Eukaryota</taxon>
        <taxon>Metazoa</taxon>
        <taxon>Ecdysozoa</taxon>
        <taxon>Arthropoda</taxon>
        <taxon>Hexapoda</taxon>
        <taxon>Insecta</taxon>
        <taxon>Pterygota</taxon>
        <taxon>Neoptera</taxon>
        <taxon>Endopterygota</taxon>
        <taxon>Diptera</taxon>
        <taxon>Brachycera</taxon>
        <taxon>Muscomorpha</taxon>
        <taxon>Ephydroidea</taxon>
        <taxon>Drosophilidae</taxon>
        <taxon>Drosophila</taxon>
        <taxon>Sophophora</taxon>
    </lineage>
</organism>
<dbReference type="SMR" id="B3MSK9"/>
<comment type="similarity">
    <text evidence="2">Belongs to the Tom40 family.</text>
</comment>
<reference evidence="10 11" key="1">
    <citation type="journal article" date="2007" name="Nature">
        <title>Evolution of genes and genomes on the Drosophila phylogeny.</title>
        <authorList>
            <consortium name="Drosophila 12 Genomes Consortium"/>
            <person name="Clark A.G."/>
            <person name="Eisen M.B."/>
            <person name="Smith D.R."/>
            <person name="Bergman C.M."/>
            <person name="Oliver B."/>
            <person name="Markow T.A."/>
            <person name="Kaufman T.C."/>
            <person name="Kellis M."/>
            <person name="Gelbart W."/>
            <person name="Iyer V.N."/>
            <person name="Pollard D.A."/>
            <person name="Sackton T.B."/>
            <person name="Larracuente A.M."/>
            <person name="Singh N.D."/>
            <person name="Abad J.P."/>
            <person name="Abt D.N."/>
            <person name="Adryan B."/>
            <person name="Aguade M."/>
            <person name="Akashi H."/>
            <person name="Anderson W.W."/>
            <person name="Aquadro C.F."/>
            <person name="Ardell D.H."/>
            <person name="Arguello R."/>
            <person name="Artieri C.G."/>
            <person name="Barbash D.A."/>
            <person name="Barker D."/>
            <person name="Barsanti P."/>
            <person name="Batterham P."/>
            <person name="Batzoglou S."/>
            <person name="Begun D."/>
            <person name="Bhutkar A."/>
            <person name="Blanco E."/>
            <person name="Bosak S.A."/>
            <person name="Bradley R.K."/>
            <person name="Brand A.D."/>
            <person name="Brent M.R."/>
            <person name="Brooks A.N."/>
            <person name="Brown R.H."/>
            <person name="Butlin R.K."/>
            <person name="Caggese C."/>
            <person name="Calvi B.R."/>
            <person name="Bernardo de Carvalho A."/>
            <person name="Caspi A."/>
            <person name="Castrezana S."/>
            <person name="Celniker S.E."/>
            <person name="Chang J.L."/>
            <person name="Chapple C."/>
            <person name="Chatterji S."/>
            <person name="Chinwalla A."/>
            <person name="Civetta A."/>
            <person name="Clifton S.W."/>
            <person name="Comeron J.M."/>
            <person name="Costello J.C."/>
            <person name="Coyne J.A."/>
            <person name="Daub J."/>
            <person name="David R.G."/>
            <person name="Delcher A.L."/>
            <person name="Delehaunty K."/>
            <person name="Do C.B."/>
            <person name="Ebling H."/>
            <person name="Edwards K."/>
            <person name="Eickbush T."/>
            <person name="Evans J.D."/>
            <person name="Filipski A."/>
            <person name="Findeiss S."/>
            <person name="Freyhult E."/>
            <person name="Fulton L."/>
            <person name="Fulton R."/>
            <person name="Garcia A.C."/>
            <person name="Gardiner A."/>
            <person name="Garfield D.A."/>
            <person name="Garvin B.E."/>
            <person name="Gibson G."/>
            <person name="Gilbert D."/>
            <person name="Gnerre S."/>
            <person name="Godfrey J."/>
            <person name="Good R."/>
            <person name="Gotea V."/>
            <person name="Gravely B."/>
            <person name="Greenberg A.J."/>
            <person name="Griffiths-Jones S."/>
            <person name="Gross S."/>
            <person name="Guigo R."/>
            <person name="Gustafson E.A."/>
            <person name="Haerty W."/>
            <person name="Hahn M.W."/>
            <person name="Halligan D.L."/>
            <person name="Halpern A.L."/>
            <person name="Halter G.M."/>
            <person name="Han M.V."/>
            <person name="Heger A."/>
            <person name="Hillier L."/>
            <person name="Hinrichs A.S."/>
            <person name="Holmes I."/>
            <person name="Hoskins R.A."/>
            <person name="Hubisz M.J."/>
            <person name="Hultmark D."/>
            <person name="Huntley M.A."/>
            <person name="Jaffe D.B."/>
            <person name="Jagadeeshan S."/>
            <person name="Jeck W.R."/>
            <person name="Johnson J."/>
            <person name="Jones C.D."/>
            <person name="Jordan W.C."/>
            <person name="Karpen G.H."/>
            <person name="Kataoka E."/>
            <person name="Keightley P.D."/>
            <person name="Kheradpour P."/>
            <person name="Kirkness E.F."/>
            <person name="Koerich L.B."/>
            <person name="Kristiansen K."/>
            <person name="Kudrna D."/>
            <person name="Kulathinal R.J."/>
            <person name="Kumar S."/>
            <person name="Kwok R."/>
            <person name="Lander E."/>
            <person name="Langley C.H."/>
            <person name="Lapoint R."/>
            <person name="Lazzaro B.P."/>
            <person name="Lee S.J."/>
            <person name="Levesque L."/>
            <person name="Li R."/>
            <person name="Lin C.F."/>
            <person name="Lin M.F."/>
            <person name="Lindblad-Toh K."/>
            <person name="Llopart A."/>
            <person name="Long M."/>
            <person name="Low L."/>
            <person name="Lozovsky E."/>
            <person name="Lu J."/>
            <person name="Luo M."/>
            <person name="Machado C.A."/>
            <person name="Makalowski W."/>
            <person name="Marzo M."/>
            <person name="Matsuda M."/>
            <person name="Matzkin L."/>
            <person name="McAllister B."/>
            <person name="McBride C.S."/>
            <person name="McKernan B."/>
            <person name="McKernan K."/>
            <person name="Mendez-Lago M."/>
            <person name="Minx P."/>
            <person name="Mollenhauer M.U."/>
            <person name="Montooth K."/>
            <person name="Mount S.M."/>
            <person name="Mu X."/>
            <person name="Myers E."/>
            <person name="Negre B."/>
            <person name="Newfeld S."/>
            <person name="Nielsen R."/>
            <person name="Noor M.A."/>
            <person name="O'Grady P."/>
            <person name="Pachter L."/>
            <person name="Papaceit M."/>
            <person name="Parisi M.J."/>
            <person name="Parisi M."/>
            <person name="Parts L."/>
            <person name="Pedersen J.S."/>
            <person name="Pesole G."/>
            <person name="Phillippy A.M."/>
            <person name="Ponting C.P."/>
            <person name="Pop M."/>
            <person name="Porcelli D."/>
            <person name="Powell J.R."/>
            <person name="Prohaska S."/>
            <person name="Pruitt K."/>
            <person name="Puig M."/>
            <person name="Quesneville H."/>
            <person name="Ram K.R."/>
            <person name="Rand D."/>
            <person name="Rasmussen M.D."/>
            <person name="Reed L.K."/>
            <person name="Reenan R."/>
            <person name="Reily A."/>
            <person name="Remington K.A."/>
            <person name="Rieger T.T."/>
            <person name="Ritchie M.G."/>
            <person name="Robin C."/>
            <person name="Rogers Y.H."/>
            <person name="Rohde C."/>
            <person name="Rozas J."/>
            <person name="Rubenfield M.J."/>
            <person name="Ruiz A."/>
            <person name="Russo S."/>
            <person name="Salzberg S.L."/>
            <person name="Sanchez-Gracia A."/>
            <person name="Saranga D.J."/>
            <person name="Sato H."/>
            <person name="Schaeffer S.W."/>
            <person name="Schatz M.C."/>
            <person name="Schlenke T."/>
            <person name="Schwartz R."/>
            <person name="Segarra C."/>
            <person name="Singh R.S."/>
            <person name="Sirot L."/>
            <person name="Sirota M."/>
            <person name="Sisneros N.B."/>
            <person name="Smith C.D."/>
            <person name="Smith T.F."/>
            <person name="Spieth J."/>
            <person name="Stage D.E."/>
            <person name="Stark A."/>
            <person name="Stephan W."/>
            <person name="Strausberg R.L."/>
            <person name="Strempel S."/>
            <person name="Sturgill D."/>
            <person name="Sutton G."/>
            <person name="Sutton G.G."/>
            <person name="Tao W."/>
            <person name="Teichmann S."/>
            <person name="Tobari Y.N."/>
            <person name="Tomimura Y."/>
            <person name="Tsolas J.M."/>
            <person name="Valente V.L."/>
            <person name="Venter E."/>
            <person name="Venter J.C."/>
            <person name="Vicario S."/>
            <person name="Vieira F.G."/>
            <person name="Vilella A.J."/>
            <person name="Villasante A."/>
            <person name="Walenz B."/>
            <person name="Wang J."/>
            <person name="Wasserman M."/>
            <person name="Watts T."/>
            <person name="Wilson D."/>
            <person name="Wilson R.K."/>
            <person name="Wing R.A."/>
            <person name="Wolfner M.F."/>
            <person name="Wong A."/>
            <person name="Wong G.K."/>
            <person name="Wu C.I."/>
            <person name="Wu G."/>
            <person name="Yamamoto D."/>
            <person name="Yang H.P."/>
            <person name="Yang S.P."/>
            <person name="Yorke J.A."/>
            <person name="Yoshida K."/>
            <person name="Zdobnov E."/>
            <person name="Zhang P."/>
            <person name="Zhang Y."/>
            <person name="Zimin A.V."/>
            <person name="Baldwin J."/>
            <person name="Abdouelleil A."/>
            <person name="Abdulkadir J."/>
            <person name="Abebe A."/>
            <person name="Abera B."/>
            <person name="Abreu J."/>
            <person name="Acer S.C."/>
            <person name="Aftuck L."/>
            <person name="Alexander A."/>
            <person name="An P."/>
            <person name="Anderson E."/>
            <person name="Anderson S."/>
            <person name="Arachi H."/>
            <person name="Azer M."/>
            <person name="Bachantsang P."/>
            <person name="Barry A."/>
            <person name="Bayul T."/>
            <person name="Berlin A."/>
            <person name="Bessette D."/>
            <person name="Bloom T."/>
            <person name="Blye J."/>
            <person name="Boguslavskiy L."/>
            <person name="Bonnet C."/>
            <person name="Boukhgalter B."/>
            <person name="Bourzgui I."/>
            <person name="Brown A."/>
            <person name="Cahill P."/>
            <person name="Channer S."/>
            <person name="Cheshatsang Y."/>
            <person name="Chuda L."/>
            <person name="Citroen M."/>
            <person name="Collymore A."/>
            <person name="Cooke P."/>
            <person name="Costello M."/>
            <person name="D'Aco K."/>
            <person name="Daza R."/>
            <person name="De Haan G."/>
            <person name="DeGray S."/>
            <person name="DeMaso C."/>
            <person name="Dhargay N."/>
            <person name="Dooley K."/>
            <person name="Dooley E."/>
            <person name="Doricent M."/>
            <person name="Dorje P."/>
            <person name="Dorjee K."/>
            <person name="Dupes A."/>
            <person name="Elong R."/>
            <person name="Falk J."/>
            <person name="Farina A."/>
            <person name="Faro S."/>
            <person name="Ferguson D."/>
            <person name="Fisher S."/>
            <person name="Foley C.D."/>
            <person name="Franke A."/>
            <person name="Friedrich D."/>
            <person name="Gadbois L."/>
            <person name="Gearin G."/>
            <person name="Gearin C.R."/>
            <person name="Giannoukos G."/>
            <person name="Goode T."/>
            <person name="Graham J."/>
            <person name="Grandbois E."/>
            <person name="Grewal S."/>
            <person name="Gyaltsen K."/>
            <person name="Hafez N."/>
            <person name="Hagos B."/>
            <person name="Hall J."/>
            <person name="Henson C."/>
            <person name="Hollinger A."/>
            <person name="Honan T."/>
            <person name="Huard M.D."/>
            <person name="Hughes L."/>
            <person name="Hurhula B."/>
            <person name="Husby M.E."/>
            <person name="Kamat A."/>
            <person name="Kanga B."/>
            <person name="Kashin S."/>
            <person name="Khazanovich D."/>
            <person name="Kisner P."/>
            <person name="Lance K."/>
            <person name="Lara M."/>
            <person name="Lee W."/>
            <person name="Lennon N."/>
            <person name="Letendre F."/>
            <person name="LeVine R."/>
            <person name="Lipovsky A."/>
            <person name="Liu X."/>
            <person name="Liu J."/>
            <person name="Liu S."/>
            <person name="Lokyitsang T."/>
            <person name="Lokyitsang Y."/>
            <person name="Lubonja R."/>
            <person name="Lui A."/>
            <person name="MacDonald P."/>
            <person name="Magnisalis V."/>
            <person name="Maru K."/>
            <person name="Matthews C."/>
            <person name="McCusker W."/>
            <person name="McDonough S."/>
            <person name="Mehta T."/>
            <person name="Meldrim J."/>
            <person name="Meneus L."/>
            <person name="Mihai O."/>
            <person name="Mihalev A."/>
            <person name="Mihova T."/>
            <person name="Mittelman R."/>
            <person name="Mlenga V."/>
            <person name="Montmayeur A."/>
            <person name="Mulrain L."/>
            <person name="Navidi A."/>
            <person name="Naylor J."/>
            <person name="Negash T."/>
            <person name="Nguyen T."/>
            <person name="Nguyen N."/>
            <person name="Nicol R."/>
            <person name="Norbu C."/>
            <person name="Norbu N."/>
            <person name="Novod N."/>
            <person name="O'Neill B."/>
            <person name="Osman S."/>
            <person name="Markiewicz E."/>
            <person name="Oyono O.L."/>
            <person name="Patti C."/>
            <person name="Phunkhang P."/>
            <person name="Pierre F."/>
            <person name="Priest M."/>
            <person name="Raghuraman S."/>
            <person name="Rege F."/>
            <person name="Reyes R."/>
            <person name="Rise C."/>
            <person name="Rogov P."/>
            <person name="Ross K."/>
            <person name="Ryan E."/>
            <person name="Settipalli S."/>
            <person name="Shea T."/>
            <person name="Sherpa N."/>
            <person name="Shi L."/>
            <person name="Shih D."/>
            <person name="Sparrow T."/>
            <person name="Spaulding J."/>
            <person name="Stalker J."/>
            <person name="Stange-Thomann N."/>
            <person name="Stavropoulos S."/>
            <person name="Stone C."/>
            <person name="Strader C."/>
            <person name="Tesfaye S."/>
            <person name="Thomson T."/>
            <person name="Thoulutsang Y."/>
            <person name="Thoulutsang D."/>
            <person name="Topham K."/>
            <person name="Topping I."/>
            <person name="Tsamla T."/>
            <person name="Vassiliev H."/>
            <person name="Vo A."/>
            <person name="Wangchuk T."/>
            <person name="Wangdi T."/>
            <person name="Weiand M."/>
            <person name="Wilkinson J."/>
            <person name="Wilson A."/>
            <person name="Yadav S."/>
            <person name="Young G."/>
            <person name="Yu Q."/>
            <person name="Zembek L."/>
            <person name="Zhong D."/>
            <person name="Zimmer A."/>
            <person name="Zwirko Z."/>
            <person name="Jaffe D.B."/>
            <person name="Alvarez P."/>
            <person name="Brockman W."/>
            <person name="Butler J."/>
            <person name="Chin C."/>
            <person name="Gnerre S."/>
            <person name="Grabherr M."/>
            <person name="Kleber M."/>
            <person name="Mauceli E."/>
            <person name="MacCallum I."/>
        </authorList>
    </citation>
    <scope>NUCLEOTIDE SEQUENCE [LARGE SCALE GENOMIC DNA]</scope>
    <source>
        <strain evidence="11">Tucson 14024-0371.13</strain>
    </source>
</reference>
<evidence type="ECO:0000256" key="9">
    <source>
        <dbReference type="ARBA" id="ARBA00023136"/>
    </source>
</evidence>
<sequence length="345" mass="38807">MGNIISNPSVYTGDEKSKRKRLMEFLPYVSEDHQEELANIDGYYILGDKDMAEIDVVKTFGDNPGTVADLHELARNSQPVCFDGLKVISNKTVNTQLSMGHHLQMGKRDRNVYRLNLTYLRDMNVHPLTGESLSEVVAELDSRGGFCAGMNQFLSKRLRCKSSMTFAYEGLQHYQMIADLLGRDYTLSCMLSDLIPYQKTGIFVASYLKHVTPRLELGWEIIMQPSNEPNLFSCVGRYTRGPCHLSATVNSNAAELCYTQTFGGCLRAGTQIQANFVKRSLLAKIYYHMARPETDFNFRGGIDTRGVISATCEKHLKPLPMILVISAKLNHRSNRFRLGVGVVLE</sequence>
<evidence type="ECO:0000256" key="8">
    <source>
        <dbReference type="ARBA" id="ARBA00023128"/>
    </source>
</evidence>